<protein>
    <submittedName>
        <fullName evidence="2">Endonuclease/exonuclease/phosphatase family metal-dependent hydrolase</fullName>
    </submittedName>
</protein>
<evidence type="ECO:0000313" key="3">
    <source>
        <dbReference type="Proteomes" id="UP000246352"/>
    </source>
</evidence>
<dbReference type="Gene3D" id="3.60.10.10">
    <property type="entry name" value="Endonuclease/exonuclease/phosphatase"/>
    <property type="match status" value="1"/>
</dbReference>
<dbReference type="AlphaFoldDB" id="A0A317PRZ3"/>
<sequence>MTDPFRSRYIRRMRILSLNAWGGMLHGPLLDWLPTVDADVICLQEISRAPSARGQWLTYRDGAVELQQRAHLFEEIAAALPGHDGIFAPAARGLLMDGDTPRWQHFGLASFIRKELAVTAQALDFVHGGYSPDGFGDHPRPRNAHCMRLCDHAGGSPVTLTHLHGLRDPAGKHDTAARAVQCDRLIELIGRVRRPGDRLIVCGDLNLLPDSRTFAHLQEHLGLADLVTGGGFDDTRTSHYTKPGRFADYMLVSSNVGVKRFEVVAEPEVSDHRPLLLDLG</sequence>
<evidence type="ECO:0000259" key="1">
    <source>
        <dbReference type="Pfam" id="PF03372"/>
    </source>
</evidence>
<dbReference type="InterPro" id="IPR005135">
    <property type="entry name" value="Endo/exonuclease/phosphatase"/>
</dbReference>
<keyword evidence="2" id="KW-0540">Nuclease</keyword>
<keyword evidence="3" id="KW-1185">Reference proteome</keyword>
<dbReference type="Proteomes" id="UP000246352">
    <property type="component" value="Unassembled WGS sequence"/>
</dbReference>
<gene>
    <name evidence="2" type="ORF">DFR52_101403</name>
</gene>
<feature type="domain" description="Endonuclease/exonuclease/phosphatase" evidence="1">
    <location>
        <begin position="16"/>
        <end position="272"/>
    </location>
</feature>
<proteinExistence type="predicted"/>
<dbReference type="GO" id="GO:0004519">
    <property type="term" value="F:endonuclease activity"/>
    <property type="evidence" value="ECO:0007669"/>
    <property type="project" value="UniProtKB-KW"/>
</dbReference>
<keyword evidence="2" id="KW-0255">Endonuclease</keyword>
<dbReference type="SUPFAM" id="SSF56219">
    <property type="entry name" value="DNase I-like"/>
    <property type="match status" value="1"/>
</dbReference>
<keyword evidence="2" id="KW-0378">Hydrolase</keyword>
<dbReference type="GO" id="GO:0004527">
    <property type="term" value="F:exonuclease activity"/>
    <property type="evidence" value="ECO:0007669"/>
    <property type="project" value="UniProtKB-KW"/>
</dbReference>
<name>A0A317PRZ3_9HYPH</name>
<keyword evidence="2" id="KW-0269">Exonuclease</keyword>
<evidence type="ECO:0000313" key="2">
    <source>
        <dbReference type="EMBL" id="PWW03717.1"/>
    </source>
</evidence>
<accession>A0A317PRZ3</accession>
<dbReference type="EMBL" id="QGTR01000001">
    <property type="protein sequence ID" value="PWW03717.1"/>
    <property type="molecule type" value="Genomic_DNA"/>
</dbReference>
<organism evidence="2 3">
    <name type="scientific">Hoeflea marina</name>
    <dbReference type="NCBI Taxonomy" id="274592"/>
    <lineage>
        <taxon>Bacteria</taxon>
        <taxon>Pseudomonadati</taxon>
        <taxon>Pseudomonadota</taxon>
        <taxon>Alphaproteobacteria</taxon>
        <taxon>Hyphomicrobiales</taxon>
        <taxon>Rhizobiaceae</taxon>
        <taxon>Hoeflea</taxon>
    </lineage>
</organism>
<reference evidence="2 3" key="1">
    <citation type="submission" date="2018-05" db="EMBL/GenBank/DDBJ databases">
        <title>Genomic Encyclopedia of Type Strains, Phase IV (KMG-IV): sequencing the most valuable type-strain genomes for metagenomic binning, comparative biology and taxonomic classification.</title>
        <authorList>
            <person name="Goeker M."/>
        </authorList>
    </citation>
    <scope>NUCLEOTIDE SEQUENCE [LARGE SCALE GENOMIC DNA]</scope>
    <source>
        <strain evidence="2 3">DSM 16791</strain>
    </source>
</reference>
<comment type="caution">
    <text evidence="2">The sequence shown here is derived from an EMBL/GenBank/DDBJ whole genome shotgun (WGS) entry which is preliminary data.</text>
</comment>
<dbReference type="Pfam" id="PF03372">
    <property type="entry name" value="Exo_endo_phos"/>
    <property type="match status" value="1"/>
</dbReference>
<dbReference type="InterPro" id="IPR036691">
    <property type="entry name" value="Endo/exonu/phosph_ase_sf"/>
</dbReference>